<dbReference type="Proteomes" id="UP000663868">
    <property type="component" value="Unassembled WGS sequence"/>
</dbReference>
<proteinExistence type="predicted"/>
<organism evidence="2 3">
    <name type="scientific">Adineta steineri</name>
    <dbReference type="NCBI Taxonomy" id="433720"/>
    <lineage>
        <taxon>Eukaryota</taxon>
        <taxon>Metazoa</taxon>
        <taxon>Spiralia</taxon>
        <taxon>Gnathifera</taxon>
        <taxon>Rotifera</taxon>
        <taxon>Eurotatoria</taxon>
        <taxon>Bdelloidea</taxon>
        <taxon>Adinetida</taxon>
        <taxon>Adinetidae</taxon>
        <taxon>Adineta</taxon>
    </lineage>
</organism>
<dbReference type="EMBL" id="CAJOBB010007280">
    <property type="protein sequence ID" value="CAF4182786.1"/>
    <property type="molecule type" value="Genomic_DNA"/>
</dbReference>
<accession>A0A820A0N7</accession>
<keyword evidence="1" id="KW-1133">Transmembrane helix</keyword>
<keyword evidence="1" id="KW-0472">Membrane</keyword>
<comment type="caution">
    <text evidence="2">The sequence shown here is derived from an EMBL/GenBank/DDBJ whole genome shotgun (WGS) entry which is preliminary data.</text>
</comment>
<name>A0A820A0N7_9BILA</name>
<feature type="non-terminal residue" evidence="2">
    <location>
        <position position="1"/>
    </location>
</feature>
<evidence type="ECO:0000313" key="3">
    <source>
        <dbReference type="Proteomes" id="UP000663868"/>
    </source>
</evidence>
<dbReference type="AlphaFoldDB" id="A0A820A0N7"/>
<gene>
    <name evidence="2" type="ORF">KXQ929_LOCUS39048</name>
</gene>
<feature type="transmembrane region" description="Helical" evidence="1">
    <location>
        <begin position="6"/>
        <end position="29"/>
    </location>
</feature>
<protein>
    <submittedName>
        <fullName evidence="2">Uncharacterized protein</fullName>
    </submittedName>
</protein>
<keyword evidence="1" id="KW-0812">Transmembrane</keyword>
<evidence type="ECO:0000313" key="2">
    <source>
        <dbReference type="EMBL" id="CAF4182786.1"/>
    </source>
</evidence>
<reference evidence="2" key="1">
    <citation type="submission" date="2021-02" db="EMBL/GenBank/DDBJ databases">
        <authorList>
            <person name="Nowell W R."/>
        </authorList>
    </citation>
    <scope>NUCLEOTIDE SEQUENCE</scope>
</reference>
<sequence>LLMITVIGLSSTVSVILRFISPFIISFILKRCRPTQQTSSSEDTQQGGKYFFEKIF</sequence>
<evidence type="ECO:0000256" key="1">
    <source>
        <dbReference type="SAM" id="Phobius"/>
    </source>
</evidence>